<dbReference type="PANTHER" id="PTHR43404">
    <property type="entry name" value="LIPOPOLYSACCHARIDE CHOLINEPHOSPHOTRANSFERASE LICD"/>
    <property type="match status" value="1"/>
</dbReference>
<accession>A0ABR7GFA7</accession>
<dbReference type="Pfam" id="PF04991">
    <property type="entry name" value="LicD"/>
    <property type="match status" value="1"/>
</dbReference>
<comment type="caution">
    <text evidence="2">The sequence shown here is derived from an EMBL/GenBank/DDBJ whole genome shotgun (WGS) entry which is preliminary data.</text>
</comment>
<dbReference type="RefSeq" id="WP_186854132.1">
    <property type="nucleotide sequence ID" value="NZ_JACOPG010000002.1"/>
</dbReference>
<reference evidence="2 3" key="1">
    <citation type="submission" date="2020-08" db="EMBL/GenBank/DDBJ databases">
        <title>Genome public.</title>
        <authorList>
            <person name="Liu C."/>
            <person name="Sun Q."/>
        </authorList>
    </citation>
    <scope>NUCLEOTIDE SEQUENCE [LARGE SCALE GENOMIC DNA]</scope>
    <source>
        <strain evidence="2 3">NSJ-9</strain>
    </source>
</reference>
<sequence>MLYDNCGKYIEEIINKDAENRKLLHRTIIIDGMDSMSETVVFLLKENNIENIVLVDDEKRGEVWNDIQVQGVKEVLETIDEPQNYCIIVTDYQKGSNIINDIETSFPNLKECIWDLSYITMNKLPNIYAEEDYGRQIELRRCQEIQLEVLQFFTSFCEENHLRYFLDYGTLLGAVRHKGFIPWDDDIDIAMPVDDYLRLGKIFPKDADFFWDSMFNEGVQDYTISTLSKIKSKKMLTEFRSFPIRTMTGIGIDIFPLCGYPKDYDDQMRYMDEFGYWTRCWKEKIVIPYGTEKYSKKEHMNMFQKMNEIMLRYPYDESEYIGVGYFGYDKPKATDDTRVMLKKWYDEYILCDFETMKCRVPIGYHEVLRKWYGDYTVLPPREQQKPHGIFKVYMNENKNINRVWN</sequence>
<evidence type="ECO:0000313" key="2">
    <source>
        <dbReference type="EMBL" id="MBC5686119.1"/>
    </source>
</evidence>
<name>A0ABR7GFA7_9FIRM</name>
<dbReference type="Proteomes" id="UP000643810">
    <property type="component" value="Unassembled WGS sequence"/>
</dbReference>
<dbReference type="EMBL" id="JACOPG010000002">
    <property type="protein sequence ID" value="MBC5686119.1"/>
    <property type="molecule type" value="Genomic_DNA"/>
</dbReference>
<dbReference type="InterPro" id="IPR052942">
    <property type="entry name" value="LPS_cholinephosphotransferase"/>
</dbReference>
<dbReference type="InterPro" id="IPR007074">
    <property type="entry name" value="LicD/FKTN/FKRP_NTP_transf"/>
</dbReference>
<organism evidence="2 3">
    <name type="scientific">Roseburia lenta</name>
    <dbReference type="NCBI Taxonomy" id="2763061"/>
    <lineage>
        <taxon>Bacteria</taxon>
        <taxon>Bacillati</taxon>
        <taxon>Bacillota</taxon>
        <taxon>Clostridia</taxon>
        <taxon>Lachnospirales</taxon>
        <taxon>Lachnospiraceae</taxon>
        <taxon>Roseburia</taxon>
    </lineage>
</organism>
<feature type="domain" description="LicD/FKTN/FKRP nucleotidyltransferase" evidence="1">
    <location>
        <begin position="157"/>
        <end position="373"/>
    </location>
</feature>
<proteinExistence type="predicted"/>
<dbReference type="PANTHER" id="PTHR43404:SF2">
    <property type="entry name" value="LIPOPOLYSACCHARIDE CHOLINEPHOSPHOTRANSFERASE LICD"/>
    <property type="match status" value="1"/>
</dbReference>
<gene>
    <name evidence="2" type="ORF">H8R94_05790</name>
</gene>
<keyword evidence="3" id="KW-1185">Reference proteome</keyword>
<evidence type="ECO:0000313" key="3">
    <source>
        <dbReference type="Proteomes" id="UP000643810"/>
    </source>
</evidence>
<protein>
    <submittedName>
        <fullName evidence="2">LicD family protein</fullName>
    </submittedName>
</protein>
<evidence type="ECO:0000259" key="1">
    <source>
        <dbReference type="Pfam" id="PF04991"/>
    </source>
</evidence>